<dbReference type="PROSITE" id="PS50995">
    <property type="entry name" value="HTH_MARR_2"/>
    <property type="match status" value="1"/>
</dbReference>
<keyword evidence="1" id="KW-0805">Transcription regulation</keyword>
<evidence type="ECO:0000256" key="1">
    <source>
        <dbReference type="ARBA" id="ARBA00023015"/>
    </source>
</evidence>
<accession>A0A0R2FA26</accession>
<gene>
    <name evidence="4" type="ORF">FD14_GL000890</name>
</gene>
<dbReference type="Pfam" id="PF01047">
    <property type="entry name" value="MarR"/>
    <property type="match status" value="1"/>
</dbReference>
<evidence type="ECO:0000313" key="5">
    <source>
        <dbReference type="Proteomes" id="UP000051442"/>
    </source>
</evidence>
<evidence type="ECO:0000313" key="4">
    <source>
        <dbReference type="EMBL" id="KRN21709.1"/>
    </source>
</evidence>
<dbReference type="AlphaFoldDB" id="A0A0R2FA26"/>
<comment type="caution">
    <text evidence="4">The sequence shown here is derived from an EMBL/GenBank/DDBJ whole genome shotgun (WGS) entry which is preliminary data.</text>
</comment>
<dbReference type="Gene3D" id="1.10.10.10">
    <property type="entry name" value="Winged helix-like DNA-binding domain superfamily/Winged helix DNA-binding domain"/>
    <property type="match status" value="1"/>
</dbReference>
<sequence length="146" mass="16537">MIQMTEAQTAQEISTLLRQITLKERALVNDQLRQTNEVTDQQAMVLQLIGAHPGMIQRELVDVMHRRAATVSAFLKKLEEAGLVERHIPVDNTRNKMLYLTADGQSIVDQFQAVQQMVDQRLTQGLTSEQRETLLTLLGDVKRGLD</sequence>
<dbReference type="InterPro" id="IPR036390">
    <property type="entry name" value="WH_DNA-bd_sf"/>
</dbReference>
<dbReference type="InterPro" id="IPR039422">
    <property type="entry name" value="MarR/SlyA-like"/>
</dbReference>
<dbReference type="GO" id="GO:0003700">
    <property type="term" value="F:DNA-binding transcription factor activity"/>
    <property type="evidence" value="ECO:0007669"/>
    <property type="project" value="InterPro"/>
</dbReference>
<keyword evidence="5" id="KW-1185">Reference proteome</keyword>
<dbReference type="Proteomes" id="UP000051442">
    <property type="component" value="Unassembled WGS sequence"/>
</dbReference>
<evidence type="ECO:0000256" key="2">
    <source>
        <dbReference type="ARBA" id="ARBA00023163"/>
    </source>
</evidence>
<dbReference type="InterPro" id="IPR036388">
    <property type="entry name" value="WH-like_DNA-bd_sf"/>
</dbReference>
<keyword evidence="2" id="KW-0804">Transcription</keyword>
<dbReference type="STRING" id="1423804.FD14_GL000890"/>
<reference evidence="4 5" key="1">
    <citation type="journal article" date="2015" name="Genome Announc.">
        <title>Expanding the biotechnology potential of lactobacilli through comparative genomics of 213 strains and associated genera.</title>
        <authorList>
            <person name="Sun Z."/>
            <person name="Harris H.M."/>
            <person name="McCann A."/>
            <person name="Guo C."/>
            <person name="Argimon S."/>
            <person name="Zhang W."/>
            <person name="Yang X."/>
            <person name="Jeffery I.B."/>
            <person name="Cooney J.C."/>
            <person name="Kagawa T.F."/>
            <person name="Liu W."/>
            <person name="Song Y."/>
            <person name="Salvetti E."/>
            <person name="Wrobel A."/>
            <person name="Rasinkangas P."/>
            <person name="Parkhill J."/>
            <person name="Rea M.C."/>
            <person name="O'Sullivan O."/>
            <person name="Ritari J."/>
            <person name="Douillard F.P."/>
            <person name="Paul Ross R."/>
            <person name="Yang R."/>
            <person name="Briner A.E."/>
            <person name="Felis G.E."/>
            <person name="de Vos W.M."/>
            <person name="Barrangou R."/>
            <person name="Klaenhammer T.R."/>
            <person name="Caufield P.W."/>
            <person name="Cui Y."/>
            <person name="Zhang H."/>
            <person name="O'Toole P.W."/>
        </authorList>
    </citation>
    <scope>NUCLEOTIDE SEQUENCE [LARGE SCALE GENOMIC DNA]</scope>
    <source>
        <strain evidence="4 5">DSM 23365</strain>
    </source>
</reference>
<evidence type="ECO:0000259" key="3">
    <source>
        <dbReference type="PROSITE" id="PS50995"/>
    </source>
</evidence>
<feature type="domain" description="HTH marR-type" evidence="3">
    <location>
        <begin position="10"/>
        <end position="143"/>
    </location>
</feature>
<dbReference type="GO" id="GO:0006950">
    <property type="term" value="P:response to stress"/>
    <property type="evidence" value="ECO:0007669"/>
    <property type="project" value="TreeGrafter"/>
</dbReference>
<dbReference type="InterPro" id="IPR000835">
    <property type="entry name" value="HTH_MarR-typ"/>
</dbReference>
<organism evidence="4 5">
    <name type="scientific">Secundilactobacillus similis DSM 23365 = JCM 2765</name>
    <dbReference type="NCBI Taxonomy" id="1423804"/>
    <lineage>
        <taxon>Bacteria</taxon>
        <taxon>Bacillati</taxon>
        <taxon>Bacillota</taxon>
        <taxon>Bacilli</taxon>
        <taxon>Lactobacillales</taxon>
        <taxon>Lactobacillaceae</taxon>
        <taxon>Secundilactobacillus</taxon>
    </lineage>
</organism>
<protein>
    <recommendedName>
        <fullName evidence="3">HTH marR-type domain-containing protein</fullName>
    </recommendedName>
</protein>
<proteinExistence type="predicted"/>
<dbReference type="PANTHER" id="PTHR33164:SF56">
    <property type="entry name" value="HTH-TYPE TRANSCRIPTIONAL REGULATOR MHQR"/>
    <property type="match status" value="1"/>
</dbReference>
<dbReference type="SUPFAM" id="SSF46785">
    <property type="entry name" value="Winged helix' DNA-binding domain"/>
    <property type="match status" value="1"/>
</dbReference>
<dbReference type="EMBL" id="AYZM01000105">
    <property type="protein sequence ID" value="KRN21709.1"/>
    <property type="molecule type" value="Genomic_DNA"/>
</dbReference>
<dbReference type="PRINTS" id="PR00598">
    <property type="entry name" value="HTHMARR"/>
</dbReference>
<name>A0A0R2FA26_9LACO</name>
<dbReference type="SMART" id="SM00347">
    <property type="entry name" value="HTH_MARR"/>
    <property type="match status" value="1"/>
</dbReference>
<dbReference type="PATRIC" id="fig|1423804.4.peg.958"/>
<dbReference type="PANTHER" id="PTHR33164">
    <property type="entry name" value="TRANSCRIPTIONAL REGULATOR, MARR FAMILY"/>
    <property type="match status" value="1"/>
</dbReference>